<protein>
    <recommendedName>
        <fullName evidence="3">HEPN AbiU2-like domain-containing protein</fullName>
    </recommendedName>
</protein>
<reference evidence="2" key="1">
    <citation type="journal article" date="2019" name="Int. J. Syst. Evol. Microbiol.">
        <title>The Global Catalogue of Microorganisms (GCM) 10K type strain sequencing project: providing services to taxonomists for standard genome sequencing and annotation.</title>
        <authorList>
            <consortium name="The Broad Institute Genomics Platform"/>
            <consortium name="The Broad Institute Genome Sequencing Center for Infectious Disease"/>
            <person name="Wu L."/>
            <person name="Ma J."/>
        </authorList>
    </citation>
    <scope>NUCLEOTIDE SEQUENCE [LARGE SCALE GENOMIC DNA]</scope>
    <source>
        <strain evidence="2">CGMCC 1.3240</strain>
    </source>
</reference>
<dbReference type="EMBL" id="JBHSOW010000086">
    <property type="protein sequence ID" value="MFC5651999.1"/>
    <property type="molecule type" value="Genomic_DNA"/>
</dbReference>
<gene>
    <name evidence="1" type="ORF">ACFPYJ_23340</name>
</gene>
<dbReference type="Proteomes" id="UP001596047">
    <property type="component" value="Unassembled WGS sequence"/>
</dbReference>
<organism evidence="1 2">
    <name type="scientific">Paenibacillus solisilvae</name>
    <dbReference type="NCBI Taxonomy" id="2486751"/>
    <lineage>
        <taxon>Bacteria</taxon>
        <taxon>Bacillati</taxon>
        <taxon>Bacillota</taxon>
        <taxon>Bacilli</taxon>
        <taxon>Bacillales</taxon>
        <taxon>Paenibacillaceae</taxon>
        <taxon>Paenibacillus</taxon>
    </lineage>
</organism>
<proteinExistence type="predicted"/>
<comment type="caution">
    <text evidence="1">The sequence shown here is derived from an EMBL/GenBank/DDBJ whole genome shotgun (WGS) entry which is preliminary data.</text>
</comment>
<sequence>MSNYNEKVFKEQIHILRDFLYHYSSFRLIHEEFDNLIKFGSQEFWVFTINAHYFQAINLWCMVFGTDKNETHWRKLGLNEDFKIKILDSLNLNNEDYYSYWNSVVEWRNKYSAHRVPGFLEPTPDLKLARKVALLYEDWVSTNIDDVISFSLELYEEEFKEQLRNSFKDLLSPLSKE</sequence>
<evidence type="ECO:0000313" key="2">
    <source>
        <dbReference type="Proteomes" id="UP001596047"/>
    </source>
</evidence>
<evidence type="ECO:0008006" key="3">
    <source>
        <dbReference type="Google" id="ProtNLM"/>
    </source>
</evidence>
<name>A0ABW0W4L8_9BACL</name>
<accession>A0ABW0W4L8</accession>
<keyword evidence="2" id="KW-1185">Reference proteome</keyword>
<dbReference type="RefSeq" id="WP_379190635.1">
    <property type="nucleotide sequence ID" value="NZ_JBHSOW010000086.1"/>
</dbReference>
<evidence type="ECO:0000313" key="1">
    <source>
        <dbReference type="EMBL" id="MFC5651999.1"/>
    </source>
</evidence>